<dbReference type="OrthoDB" id="981635at2"/>
<dbReference type="Proteomes" id="UP000229757">
    <property type="component" value="Chromosome"/>
</dbReference>
<dbReference type="InterPro" id="IPR023137">
    <property type="entry name" value="BrxA_sf"/>
</dbReference>
<dbReference type="RefSeq" id="WP_100257388.1">
    <property type="nucleotide sequence ID" value="NZ_CP011797.1"/>
</dbReference>
<proteinExistence type="predicted"/>
<name>A0A2K8KQS4_9GAMM</name>
<protein>
    <submittedName>
        <fullName evidence="1">Putative inner membrane protein</fullName>
    </submittedName>
</protein>
<accession>A0A2K8KQS4</accession>
<dbReference type="Gene3D" id="1.10.3540.10">
    <property type="entry name" value="uncharacterized protein from magnetospirillum magneticum domain"/>
    <property type="match status" value="1"/>
</dbReference>
<sequence>MTKPQQHSTSADFSYHSDLNGGSLMVRESRVVAGLLLNEVSSEEWTRAIITNNLLQKRSPKTADRFGCAIRSRLQLLDPDFWRALRDGDDELATQISFVAALQRNLLLVEFIEQIVRDAYAAHAEKLQVYQWLDFLDDCGNKDPRINRWQPATKKKMGSVVFRMLKEVGYLHNARGRKLQNMQIRPETRDLLANTTKHRLLACMEVRT</sequence>
<evidence type="ECO:0000313" key="1">
    <source>
        <dbReference type="EMBL" id="ATX77105.1"/>
    </source>
</evidence>
<reference evidence="1 2" key="1">
    <citation type="journal article" date="2017" name="Environ. Microbiol.">
        <title>Genomic and physiological analyses of 'Reinekea forsetii' reveal a versatile opportunistic lifestyle during spring algae blooms.</title>
        <authorList>
            <person name="Avci B."/>
            <person name="Hahnke R.L."/>
            <person name="Chafee M."/>
            <person name="Fischer T."/>
            <person name="Gruber-Vodicka H."/>
            <person name="Tegetmeyer H.E."/>
            <person name="Harder J."/>
            <person name="Fuchs B.M."/>
            <person name="Amann R.I."/>
            <person name="Teeling H."/>
        </authorList>
    </citation>
    <scope>NUCLEOTIDE SEQUENCE [LARGE SCALE GENOMIC DNA]</scope>
    <source>
        <strain evidence="1 2">Hel1_31_D35</strain>
    </source>
</reference>
<dbReference type="Pfam" id="PF08849">
    <property type="entry name" value="BrxA"/>
    <property type="match status" value="1"/>
</dbReference>
<dbReference type="AlphaFoldDB" id="A0A2K8KQS4"/>
<keyword evidence="2" id="KW-1185">Reference proteome</keyword>
<organism evidence="1 2">
    <name type="scientific">Reinekea forsetii</name>
    <dbReference type="NCBI Taxonomy" id="1336806"/>
    <lineage>
        <taxon>Bacteria</taxon>
        <taxon>Pseudomonadati</taxon>
        <taxon>Pseudomonadota</taxon>
        <taxon>Gammaproteobacteria</taxon>
        <taxon>Oceanospirillales</taxon>
        <taxon>Saccharospirillaceae</taxon>
        <taxon>Reinekea</taxon>
    </lineage>
</organism>
<dbReference type="EMBL" id="CP011797">
    <property type="protein sequence ID" value="ATX77105.1"/>
    <property type="molecule type" value="Genomic_DNA"/>
</dbReference>
<evidence type="ECO:0000313" key="2">
    <source>
        <dbReference type="Proteomes" id="UP000229757"/>
    </source>
</evidence>
<dbReference type="InterPro" id="IPR014948">
    <property type="entry name" value="BrxA"/>
</dbReference>
<gene>
    <name evidence="1" type="ORF">REIFOR_01968</name>
</gene>
<dbReference type="KEGG" id="rfo:REIFOR_01968"/>